<dbReference type="InterPro" id="IPR053170">
    <property type="entry name" value="Transcription_regulator"/>
</dbReference>
<feature type="transmembrane region" description="Helical" evidence="1">
    <location>
        <begin position="122"/>
        <end position="139"/>
    </location>
</feature>
<comment type="caution">
    <text evidence="2">The sequence shown here is derived from an EMBL/GenBank/DDBJ whole genome shotgun (WGS) entry which is preliminary data.</text>
</comment>
<keyword evidence="2" id="KW-0378">Hydrolase</keyword>
<keyword evidence="1" id="KW-0472">Membrane</keyword>
<organism evidence="2 3">
    <name type="scientific">Salinicola corii</name>
    <dbReference type="NCBI Taxonomy" id="2606937"/>
    <lineage>
        <taxon>Bacteria</taxon>
        <taxon>Pseudomonadati</taxon>
        <taxon>Pseudomonadota</taxon>
        <taxon>Gammaproteobacteria</taxon>
        <taxon>Oceanospirillales</taxon>
        <taxon>Halomonadaceae</taxon>
        <taxon>Salinicola</taxon>
    </lineage>
</organism>
<dbReference type="Proteomes" id="UP000466024">
    <property type="component" value="Unassembled WGS sequence"/>
</dbReference>
<feature type="transmembrane region" description="Helical" evidence="1">
    <location>
        <begin position="190"/>
        <end position="212"/>
    </location>
</feature>
<keyword evidence="3" id="KW-1185">Reference proteome</keyword>
<evidence type="ECO:0000313" key="3">
    <source>
        <dbReference type="Proteomes" id="UP000466024"/>
    </source>
</evidence>
<dbReference type="Pfam" id="PF04307">
    <property type="entry name" value="YdjM"/>
    <property type="match status" value="1"/>
</dbReference>
<keyword evidence="1" id="KW-1133">Transmembrane helix</keyword>
<dbReference type="EMBL" id="VTPX01000001">
    <property type="protein sequence ID" value="KAA0020454.1"/>
    <property type="molecule type" value="Genomic_DNA"/>
</dbReference>
<sequence length="376" mass="41591">MTPPRHVRVDVAANLAQTATFGSSLHSRTPRQGDRMDSVTQACLGAAIGGVVMPRLGRRALLIGAALGTLPDLDVLIDYGDAVADYTRHRGFSHSLIVLTGVATLCAGLAARWSRTRDLASFWHWWWLFTLCLATHPLLDAFTTYGTQLLWPIPLRPVSWHTLFIIDPLYTLPLLIGVIVFAIRPAARRLLAALLGVSCLYIGFSLGAQAFVEQRLAPFLAQRGMSNDPILVQPAPLTTLLWRVTVIHDGAAYEGWVSLLDGDSPPTLAPWPLGDEWQEAAQRTRDGRRLAWFSGPFLRYEIRREAGRERLLATDIRLGVPGTHPFTFSIAERGDDGKWRPMASERSSSGRPERAVMQRLLARITSPRVEPITAPE</sequence>
<name>A0A640WIL4_9GAMM</name>
<dbReference type="PANTHER" id="PTHR40031">
    <property type="entry name" value="HYPOTHETICAL MEMBRANE SPANNING PROTEIN"/>
    <property type="match status" value="1"/>
</dbReference>
<dbReference type="AlphaFoldDB" id="A0A640WIL4"/>
<evidence type="ECO:0000256" key="1">
    <source>
        <dbReference type="SAM" id="Phobius"/>
    </source>
</evidence>
<gene>
    <name evidence="2" type="ORF">F0A16_01240</name>
</gene>
<dbReference type="InterPro" id="IPR007404">
    <property type="entry name" value="YdjM-like"/>
</dbReference>
<feature type="transmembrane region" description="Helical" evidence="1">
    <location>
        <begin position="91"/>
        <end position="110"/>
    </location>
</feature>
<evidence type="ECO:0000313" key="2">
    <source>
        <dbReference type="EMBL" id="KAA0020454.1"/>
    </source>
</evidence>
<accession>A0A640WIL4</accession>
<keyword evidence="1" id="KW-0812">Transmembrane</keyword>
<proteinExistence type="predicted"/>
<reference evidence="2 3" key="1">
    <citation type="submission" date="2019-08" db="EMBL/GenBank/DDBJ databases">
        <title>Bioinformatics analysis of the strain L3 and L5.</title>
        <authorList>
            <person name="Li X."/>
        </authorList>
    </citation>
    <scope>NUCLEOTIDE SEQUENCE [LARGE SCALE GENOMIC DNA]</scope>
    <source>
        <strain evidence="2 3">L3</strain>
    </source>
</reference>
<protein>
    <submittedName>
        <fullName evidence="2">Metal-dependent hydrolase</fullName>
    </submittedName>
</protein>
<dbReference type="PANTHER" id="PTHR40031:SF1">
    <property type="entry name" value="MEMBRANE-BOUND METAL-DEPENDENT HYDROLASE"/>
    <property type="match status" value="1"/>
</dbReference>
<feature type="transmembrane region" description="Helical" evidence="1">
    <location>
        <begin position="159"/>
        <end position="183"/>
    </location>
</feature>
<feature type="transmembrane region" description="Helical" evidence="1">
    <location>
        <begin position="60"/>
        <end position="79"/>
    </location>
</feature>
<dbReference type="GO" id="GO:0016787">
    <property type="term" value="F:hydrolase activity"/>
    <property type="evidence" value="ECO:0007669"/>
    <property type="project" value="UniProtKB-KW"/>
</dbReference>